<dbReference type="EMBL" id="SNRW01016651">
    <property type="protein sequence ID" value="KAA6369140.1"/>
    <property type="molecule type" value="Genomic_DNA"/>
</dbReference>
<evidence type="ECO:0000313" key="1">
    <source>
        <dbReference type="EMBL" id="KAA6369140.1"/>
    </source>
</evidence>
<proteinExistence type="predicted"/>
<evidence type="ECO:0000313" key="2">
    <source>
        <dbReference type="Proteomes" id="UP000324800"/>
    </source>
</evidence>
<name>A0A5J4UGM1_9EUKA</name>
<comment type="caution">
    <text evidence="1">The sequence shown here is derived from an EMBL/GenBank/DDBJ whole genome shotgun (WGS) entry which is preliminary data.</text>
</comment>
<dbReference type="AlphaFoldDB" id="A0A5J4UGM1"/>
<organism evidence="1 2">
    <name type="scientific">Streblomastix strix</name>
    <dbReference type="NCBI Taxonomy" id="222440"/>
    <lineage>
        <taxon>Eukaryota</taxon>
        <taxon>Metamonada</taxon>
        <taxon>Preaxostyla</taxon>
        <taxon>Oxymonadida</taxon>
        <taxon>Streblomastigidae</taxon>
        <taxon>Streblomastix</taxon>
    </lineage>
</organism>
<reference evidence="1 2" key="1">
    <citation type="submission" date="2019-03" db="EMBL/GenBank/DDBJ databases">
        <title>Single cell metagenomics reveals metabolic interactions within the superorganism composed of flagellate Streblomastix strix and complex community of Bacteroidetes bacteria on its surface.</title>
        <authorList>
            <person name="Treitli S.C."/>
            <person name="Kolisko M."/>
            <person name="Husnik F."/>
            <person name="Keeling P."/>
            <person name="Hampl V."/>
        </authorList>
    </citation>
    <scope>NUCLEOTIDE SEQUENCE [LARGE SCALE GENOMIC DNA]</scope>
    <source>
        <strain evidence="1">ST1C</strain>
    </source>
</reference>
<dbReference type="Proteomes" id="UP000324800">
    <property type="component" value="Unassembled WGS sequence"/>
</dbReference>
<accession>A0A5J4UGM1</accession>
<protein>
    <submittedName>
        <fullName evidence="1">Uncharacterized protein</fullName>
    </submittedName>
</protein>
<gene>
    <name evidence="1" type="ORF">EZS28_035333</name>
</gene>
<sequence length="68" mass="8046">MLDSDTQRYSHRTAEDSACCLIESFVATYRVTSLMLIEVQNQDIFQPTYHQKYDHRTQTFKDRNPIST</sequence>